<keyword evidence="1" id="KW-1015">Disulfide bond</keyword>
<evidence type="ECO:0000256" key="2">
    <source>
        <dbReference type="SAM" id="SignalP"/>
    </source>
</evidence>
<name>A0AAV5W7N6_9BILA</name>
<dbReference type="Pfam" id="PF07974">
    <property type="entry name" value="EGF_2"/>
    <property type="match status" value="1"/>
</dbReference>
<evidence type="ECO:0000256" key="1">
    <source>
        <dbReference type="ARBA" id="ARBA00023157"/>
    </source>
</evidence>
<dbReference type="InterPro" id="IPR013111">
    <property type="entry name" value="EGF_extracell"/>
</dbReference>
<dbReference type="AlphaFoldDB" id="A0AAV5W7N6"/>
<reference evidence="4" key="1">
    <citation type="submission" date="2023-10" db="EMBL/GenBank/DDBJ databases">
        <title>Genome assembly of Pristionchus species.</title>
        <authorList>
            <person name="Yoshida K."/>
            <person name="Sommer R.J."/>
        </authorList>
    </citation>
    <scope>NUCLEOTIDE SEQUENCE</scope>
    <source>
        <strain evidence="4">RS5133</strain>
    </source>
</reference>
<keyword evidence="5" id="KW-1185">Reference proteome</keyword>
<feature type="chain" id="PRO_5043876499" description="Epidermal growth factor-like domain-containing protein" evidence="2">
    <location>
        <begin position="23"/>
        <end position="94"/>
    </location>
</feature>
<dbReference type="EMBL" id="BTSY01000005">
    <property type="protein sequence ID" value="GMT27558.1"/>
    <property type="molecule type" value="Genomic_DNA"/>
</dbReference>
<dbReference type="Gene3D" id="2.10.25.10">
    <property type="entry name" value="Laminin"/>
    <property type="match status" value="1"/>
</dbReference>
<accession>A0AAV5W7N6</accession>
<dbReference type="Proteomes" id="UP001432322">
    <property type="component" value="Unassembled WGS sequence"/>
</dbReference>
<proteinExistence type="predicted"/>
<evidence type="ECO:0000313" key="4">
    <source>
        <dbReference type="EMBL" id="GMT27558.1"/>
    </source>
</evidence>
<feature type="signal peptide" evidence="2">
    <location>
        <begin position="1"/>
        <end position="22"/>
    </location>
</feature>
<comment type="caution">
    <text evidence="4">The sequence shown here is derived from an EMBL/GenBank/DDBJ whole genome shotgun (WGS) entry which is preliminary data.</text>
</comment>
<keyword evidence="2" id="KW-0732">Signal</keyword>
<feature type="domain" description="Epidermal growth factor-like" evidence="3">
    <location>
        <begin position="23"/>
        <end position="48"/>
    </location>
</feature>
<sequence>MSRSPLIFVIVIAILAFTTVRADELCNNRGFLVAGQCECFEYFSGAKCEKFIAHTCIDDYCSTPGTYCRYGNIDCSRDPTQCRNRVGWCLPLID</sequence>
<protein>
    <recommendedName>
        <fullName evidence="3">Epidermal growth factor-like domain-containing protein</fullName>
    </recommendedName>
</protein>
<evidence type="ECO:0000313" key="5">
    <source>
        <dbReference type="Proteomes" id="UP001432322"/>
    </source>
</evidence>
<organism evidence="4 5">
    <name type="scientific">Pristionchus fissidentatus</name>
    <dbReference type="NCBI Taxonomy" id="1538716"/>
    <lineage>
        <taxon>Eukaryota</taxon>
        <taxon>Metazoa</taxon>
        <taxon>Ecdysozoa</taxon>
        <taxon>Nematoda</taxon>
        <taxon>Chromadorea</taxon>
        <taxon>Rhabditida</taxon>
        <taxon>Rhabditina</taxon>
        <taxon>Diplogasteromorpha</taxon>
        <taxon>Diplogasteroidea</taxon>
        <taxon>Neodiplogasteridae</taxon>
        <taxon>Pristionchus</taxon>
    </lineage>
</organism>
<gene>
    <name evidence="4" type="ORF">PFISCL1PPCAC_18855</name>
</gene>
<evidence type="ECO:0000259" key="3">
    <source>
        <dbReference type="Pfam" id="PF07974"/>
    </source>
</evidence>